<keyword evidence="1" id="KW-0175">Coiled coil</keyword>
<sequence>MIRKYIKNKIINSNLYSYLTDRNRDLQVQILELQEENKDLKLKVKQFYESRSTIETNISVVKTENMELKKWIDHQKQSRKELENELQKWKQDNSDLKKSIKTHETAESNLQIQLSRLKFLNTQLLKEYQFSMHDTVQLNGNKTVNPAIDEFKSSLKLINENNDLFTLWISTDHTLPEIQHLSIQSMILTGHTVTLYTYEDLDNVPDGVKLKDANQIIDESEIFTYKEGFNKGSYSGFANVFRYKCIEITGKSWFDCDILAIKNINEIYPLENIISSQYNVDNTIYPNNGFLRLSRGDELIINLINAVDSMDLENVKHGETGPRLLKSVMDSENPEHYKYLADPNFVSPINYFEYEDYLKPSKQIIPTLDLDDIWGFHIWNAMFRENGHQNEKTKGGFYHDLKQIILSSNNPEEYSEELKKFLGKFSNQ</sequence>
<dbReference type="AlphaFoldDB" id="F0TBS8"/>
<dbReference type="InterPro" id="IPR029044">
    <property type="entry name" value="Nucleotide-diphossugar_trans"/>
</dbReference>
<dbReference type="RefSeq" id="WP_013644506.1">
    <property type="nucleotide sequence ID" value="NC_015216.1"/>
</dbReference>
<protein>
    <recommendedName>
        <fullName evidence="4">Alpha 1,4-glycosyltransferase domain-containing protein</fullName>
    </recommendedName>
</protein>
<dbReference type="GeneID" id="24964523"/>
<dbReference type="EMBL" id="CP002551">
    <property type="protein sequence ID" value="ADZ09155.1"/>
    <property type="molecule type" value="Genomic_DNA"/>
</dbReference>
<reference evidence="3" key="1">
    <citation type="submission" date="2011-02" db="EMBL/GenBank/DDBJ databases">
        <title>Complete sequence of Methanobacterium sp. AL-21.</title>
        <authorList>
            <consortium name="US DOE Joint Genome Institute"/>
            <person name="Lucas S."/>
            <person name="Copeland A."/>
            <person name="Lapidus A."/>
            <person name="Cheng J.-F."/>
            <person name="Goodwin L."/>
            <person name="Pitluck S."/>
            <person name="Chertkov O."/>
            <person name="Detter J.C."/>
            <person name="Han C."/>
            <person name="Tapia R."/>
            <person name="Land M."/>
            <person name="Hauser L."/>
            <person name="Kyrpides N."/>
            <person name="Ivanova N."/>
            <person name="Mikhailova N."/>
            <person name="Pagani I."/>
            <person name="Cadillo-Quiroz H."/>
            <person name="Imachi H."/>
            <person name="Zinder S."/>
            <person name="Liu W."/>
            <person name="Woyke T."/>
        </authorList>
    </citation>
    <scope>NUCLEOTIDE SEQUENCE [LARGE SCALE GENOMIC DNA]</scope>
    <source>
        <strain evidence="3">AL-21</strain>
    </source>
</reference>
<evidence type="ECO:0000313" key="3">
    <source>
        <dbReference type="Proteomes" id="UP000007490"/>
    </source>
</evidence>
<name>F0TBS8_METLA</name>
<evidence type="ECO:0008006" key="4">
    <source>
        <dbReference type="Google" id="ProtNLM"/>
    </source>
</evidence>
<dbReference type="HOGENOM" id="CLU_640324_0_0_2"/>
<gene>
    <name evidence="2" type="ordered locus">Metbo_0906</name>
</gene>
<dbReference type="KEGG" id="mel:Metbo_0906"/>
<accession>F0TBS8</accession>
<evidence type="ECO:0000256" key="1">
    <source>
        <dbReference type="SAM" id="Coils"/>
    </source>
</evidence>
<dbReference type="SUPFAM" id="SSF53448">
    <property type="entry name" value="Nucleotide-diphospho-sugar transferases"/>
    <property type="match status" value="1"/>
</dbReference>
<dbReference type="Proteomes" id="UP000007490">
    <property type="component" value="Chromosome"/>
</dbReference>
<proteinExistence type="predicted"/>
<dbReference type="eggNOG" id="arCOG00385">
    <property type="taxonomic scope" value="Archaea"/>
</dbReference>
<feature type="coiled-coil region" evidence="1">
    <location>
        <begin position="16"/>
        <end position="106"/>
    </location>
</feature>
<organism evidence="2 3">
    <name type="scientific">Methanobacterium lacus (strain AL-21)</name>
    <dbReference type="NCBI Taxonomy" id="877455"/>
    <lineage>
        <taxon>Archaea</taxon>
        <taxon>Methanobacteriati</taxon>
        <taxon>Methanobacteriota</taxon>
        <taxon>Methanomada group</taxon>
        <taxon>Methanobacteria</taxon>
        <taxon>Methanobacteriales</taxon>
        <taxon>Methanobacteriaceae</taxon>
        <taxon>Methanobacterium</taxon>
    </lineage>
</organism>
<keyword evidence="3" id="KW-1185">Reference proteome</keyword>
<reference evidence="2 3" key="2">
    <citation type="journal article" date="2014" name="Int. J. Syst. Evol. Microbiol.">
        <title>Methanobacterium paludis sp. nov. and a novel strain of Methanobacterium lacus isolated from northern peatlands.</title>
        <authorList>
            <person name="Cadillo-Quiroz H."/>
            <person name="Brauer S.L."/>
            <person name="Goodson N."/>
            <person name="Yavitt J.B."/>
            <person name="Zinder S.H."/>
        </authorList>
    </citation>
    <scope>NUCLEOTIDE SEQUENCE [LARGE SCALE GENOMIC DNA]</scope>
    <source>
        <strain evidence="2 3">AL-21</strain>
    </source>
</reference>
<evidence type="ECO:0000313" key="2">
    <source>
        <dbReference type="EMBL" id="ADZ09155.1"/>
    </source>
</evidence>
<dbReference type="OrthoDB" id="386842at2157"/>